<evidence type="ECO:0000313" key="2">
    <source>
        <dbReference type="Proteomes" id="UP000635828"/>
    </source>
</evidence>
<reference evidence="1 2" key="1">
    <citation type="submission" date="2020-08" db="EMBL/GenBank/DDBJ databases">
        <title>Genome public.</title>
        <authorList>
            <person name="Liu C."/>
            <person name="Sun Q."/>
        </authorList>
    </citation>
    <scope>NUCLEOTIDE SEQUENCE [LARGE SCALE GENOMIC DNA]</scope>
    <source>
        <strain evidence="1 2">NSJ-7</strain>
    </source>
</reference>
<proteinExistence type="predicted"/>
<evidence type="ECO:0000313" key="1">
    <source>
        <dbReference type="EMBL" id="MBC5679035.1"/>
    </source>
</evidence>
<dbReference type="EMBL" id="JACOOS010000028">
    <property type="protein sequence ID" value="MBC5679035.1"/>
    <property type="molecule type" value="Genomic_DNA"/>
</dbReference>
<organism evidence="1 2">
    <name type="scientific">Anaerostipes hominis</name>
    <name type="common">ex Liu et al. 2021</name>
    <dbReference type="NCBI Taxonomy" id="2763018"/>
    <lineage>
        <taxon>Bacteria</taxon>
        <taxon>Bacillati</taxon>
        <taxon>Bacillota</taxon>
        <taxon>Clostridia</taxon>
        <taxon>Lachnospirales</taxon>
        <taxon>Lachnospiraceae</taxon>
        <taxon>Anaerostipes</taxon>
    </lineage>
</organism>
<keyword evidence="2" id="KW-1185">Reference proteome</keyword>
<accession>A0ABR7FV16</accession>
<name>A0ABR7FV16_9FIRM</name>
<gene>
    <name evidence="1" type="ORF">H8S22_16135</name>
</gene>
<dbReference type="RefSeq" id="WP_143266095.1">
    <property type="nucleotide sequence ID" value="NZ_JACOOS010000028.1"/>
</dbReference>
<dbReference type="Proteomes" id="UP000635828">
    <property type="component" value="Unassembled WGS sequence"/>
</dbReference>
<comment type="caution">
    <text evidence="1">The sequence shown here is derived from an EMBL/GenBank/DDBJ whole genome shotgun (WGS) entry which is preliminary data.</text>
</comment>
<protein>
    <submittedName>
        <fullName evidence="1">Uncharacterized protein</fullName>
    </submittedName>
</protein>
<sequence length="103" mass="11368">MACSSNEQFSIDKSMTLDLNGYSIGSIKEQSFVINKYGETTEVKQKNGTITNDSSESDKLSIPVFARQRVKLHLENMKLILNPNAGMMGYGLRIGNGDHNQAP</sequence>